<feature type="region of interest" description="Disordered" evidence="1">
    <location>
        <begin position="96"/>
        <end position="118"/>
    </location>
</feature>
<evidence type="ECO:0000256" key="2">
    <source>
        <dbReference type="SAM" id="Phobius"/>
    </source>
</evidence>
<accession>A0A6A6ML25</accession>
<evidence type="ECO:0000313" key="4">
    <source>
        <dbReference type="Proteomes" id="UP000467840"/>
    </source>
</evidence>
<sequence length="243" mass="26676">MDRVILKERDFEVDLENGVQASDEDQSKDSISGVKIQSKELLAKICAIFADGAMKSEDELILCPHAPNSNGVSVEQVNLDGEKTVDHVEKKVVKEKRKKMRIKKASKPPRPPRGPSLDAADQMLIKEITELAMLKRARAERMKAFKKMKAAKASSSNSNVFAMVFTIIFCLVIIFQAMSSRVTPVNVQGSPLSTETAESGLITVRYFGNPSASNPSEHSSESPYSIKPIAGFDPPENLRRAVG</sequence>
<dbReference type="PANTHER" id="PTHR34188:SF20">
    <property type="entry name" value="PROTEIN, PUTATIVE-RELATED"/>
    <property type="match status" value="1"/>
</dbReference>
<feature type="compositionally biased region" description="Basic residues" evidence="1">
    <location>
        <begin position="96"/>
        <end position="107"/>
    </location>
</feature>
<feature type="region of interest" description="Disordered" evidence="1">
    <location>
        <begin position="210"/>
        <end position="243"/>
    </location>
</feature>
<keyword evidence="4" id="KW-1185">Reference proteome</keyword>
<proteinExistence type="predicted"/>
<protein>
    <recommendedName>
        <fullName evidence="5">Transmembrane protein</fullName>
    </recommendedName>
</protein>
<keyword evidence="2" id="KW-0472">Membrane</keyword>
<dbReference type="AlphaFoldDB" id="A0A6A6ML25"/>
<name>A0A6A6ML25_HEVBR</name>
<reference evidence="3 4" key="1">
    <citation type="journal article" date="2020" name="Mol. Plant">
        <title>The Chromosome-Based Rubber Tree Genome Provides New Insights into Spurge Genome Evolution and Rubber Biosynthesis.</title>
        <authorList>
            <person name="Liu J."/>
            <person name="Shi C."/>
            <person name="Shi C.C."/>
            <person name="Li W."/>
            <person name="Zhang Q.J."/>
            <person name="Zhang Y."/>
            <person name="Li K."/>
            <person name="Lu H.F."/>
            <person name="Shi C."/>
            <person name="Zhu S.T."/>
            <person name="Xiao Z.Y."/>
            <person name="Nan H."/>
            <person name="Yue Y."/>
            <person name="Zhu X.G."/>
            <person name="Wu Y."/>
            <person name="Hong X.N."/>
            <person name="Fan G.Y."/>
            <person name="Tong Y."/>
            <person name="Zhang D."/>
            <person name="Mao C.L."/>
            <person name="Liu Y.L."/>
            <person name="Hao S.J."/>
            <person name="Liu W.Q."/>
            <person name="Lv M.Q."/>
            <person name="Zhang H.B."/>
            <person name="Liu Y."/>
            <person name="Hu-Tang G.R."/>
            <person name="Wang J.P."/>
            <person name="Wang J.H."/>
            <person name="Sun Y.H."/>
            <person name="Ni S.B."/>
            <person name="Chen W.B."/>
            <person name="Zhang X.C."/>
            <person name="Jiao Y.N."/>
            <person name="Eichler E.E."/>
            <person name="Li G.H."/>
            <person name="Liu X."/>
            <person name="Gao L.Z."/>
        </authorList>
    </citation>
    <scope>NUCLEOTIDE SEQUENCE [LARGE SCALE GENOMIC DNA]</scope>
    <source>
        <strain evidence="4">cv. GT1</strain>
        <tissue evidence="3">Leaf</tissue>
    </source>
</reference>
<evidence type="ECO:0008006" key="5">
    <source>
        <dbReference type="Google" id="ProtNLM"/>
    </source>
</evidence>
<organism evidence="3 4">
    <name type="scientific">Hevea brasiliensis</name>
    <name type="common">Para rubber tree</name>
    <name type="synonym">Siphonia brasiliensis</name>
    <dbReference type="NCBI Taxonomy" id="3981"/>
    <lineage>
        <taxon>Eukaryota</taxon>
        <taxon>Viridiplantae</taxon>
        <taxon>Streptophyta</taxon>
        <taxon>Embryophyta</taxon>
        <taxon>Tracheophyta</taxon>
        <taxon>Spermatophyta</taxon>
        <taxon>Magnoliopsida</taxon>
        <taxon>eudicotyledons</taxon>
        <taxon>Gunneridae</taxon>
        <taxon>Pentapetalae</taxon>
        <taxon>rosids</taxon>
        <taxon>fabids</taxon>
        <taxon>Malpighiales</taxon>
        <taxon>Euphorbiaceae</taxon>
        <taxon>Crotonoideae</taxon>
        <taxon>Micrandreae</taxon>
        <taxon>Hevea</taxon>
    </lineage>
</organism>
<keyword evidence="2" id="KW-1133">Transmembrane helix</keyword>
<dbReference type="EMBL" id="JAAGAX010000006">
    <property type="protein sequence ID" value="KAF2312719.1"/>
    <property type="molecule type" value="Genomic_DNA"/>
</dbReference>
<dbReference type="Proteomes" id="UP000467840">
    <property type="component" value="Chromosome 14"/>
</dbReference>
<feature type="compositionally biased region" description="Low complexity" evidence="1">
    <location>
        <begin position="210"/>
        <end position="225"/>
    </location>
</feature>
<dbReference type="PANTHER" id="PTHR34188">
    <property type="entry name" value="OS01G0299500 PROTEIN"/>
    <property type="match status" value="1"/>
</dbReference>
<comment type="caution">
    <text evidence="3">The sequence shown here is derived from an EMBL/GenBank/DDBJ whole genome shotgun (WGS) entry which is preliminary data.</text>
</comment>
<feature type="transmembrane region" description="Helical" evidence="2">
    <location>
        <begin position="158"/>
        <end position="178"/>
    </location>
</feature>
<gene>
    <name evidence="3" type="ORF">GH714_039746</name>
</gene>
<evidence type="ECO:0000313" key="3">
    <source>
        <dbReference type="EMBL" id="KAF2312719.1"/>
    </source>
</evidence>
<keyword evidence="2" id="KW-0812">Transmembrane</keyword>
<evidence type="ECO:0000256" key="1">
    <source>
        <dbReference type="SAM" id="MobiDB-lite"/>
    </source>
</evidence>